<protein>
    <recommendedName>
        <fullName evidence="6">Prophage tail gpP-like protein</fullName>
    </recommendedName>
</protein>
<gene>
    <name evidence="4" type="ORF">F3K53_11620</name>
</gene>
<dbReference type="InterPro" id="IPR053981">
    <property type="entry name" value="Gp44/GpP-like_2nd"/>
</dbReference>
<dbReference type="SUPFAM" id="SSF69279">
    <property type="entry name" value="Phage tail proteins"/>
    <property type="match status" value="2"/>
</dbReference>
<feature type="domain" description="Baseplate hub protein gp44/GpP-like second" evidence="3">
    <location>
        <begin position="93"/>
        <end position="185"/>
    </location>
</feature>
<feature type="domain" description="Baseplate hub protein gp44/GpP-like C-terminal" evidence="2">
    <location>
        <begin position="265"/>
        <end position="347"/>
    </location>
</feature>
<name>A0A5M8FDU3_PSEVE</name>
<dbReference type="AlphaFoldDB" id="A0A5M8FDU3"/>
<dbReference type="Pfam" id="PF21683">
    <property type="entry name" value="GpP-like_1st"/>
    <property type="match status" value="1"/>
</dbReference>
<dbReference type="RefSeq" id="WP_150054826.1">
    <property type="nucleotide sequence ID" value="NZ_VWXT01000160.1"/>
</dbReference>
<evidence type="ECO:0000313" key="5">
    <source>
        <dbReference type="Proteomes" id="UP000323909"/>
    </source>
</evidence>
<feature type="domain" description="Baseplate hub protein gp44-like N-terminal" evidence="1">
    <location>
        <begin position="7"/>
        <end position="91"/>
    </location>
</feature>
<dbReference type="InterPro" id="IPR053982">
    <property type="entry name" value="Gp44/GpP-like_C"/>
</dbReference>
<dbReference type="InterPro" id="IPR023399">
    <property type="entry name" value="Baseplate-like_2-layer_sand"/>
</dbReference>
<accession>A0A5M8FDU3</accession>
<sequence length="364" mass="39335">MQEDDLTISSGGFDITGWTNVRVTRGIERLPSDFSIGMTELYPGELERLELPPGAACQVRLGQDPVVTGYVDHYIPSISAGDHSIQVSGRSKCSDLIDCAAEWPGGQLSNQTVLGIARRLAAVYGPSINGVAEGISVATDVSDLPVLPQANLMLGESAFDIIDRMARFSAVLAYDLADGSLFLSRAGTRRAASGFVGGVNVQQAYIDFSADQIYSDYNAYIQSVDTFTDLGQGGNQIHTVKDLNCKRHRSLVIISEGGGLGNDVAIKRAEWEAARRFGRSRVIRLTADSWRDSAGVLWEPNTLVPVHLPRLKFSAESMLISEVTFLKNSYSGTTAEITLMAPEAFLPQPINLTPLYGELLQGGF</sequence>
<reference evidence="4 5" key="1">
    <citation type="submission" date="2019-09" db="EMBL/GenBank/DDBJ databases">
        <title>Genomic sequencing of 4 copper resistant soil isolates.</title>
        <authorList>
            <person name="Havryliuk O."/>
        </authorList>
    </citation>
    <scope>NUCLEOTIDE SEQUENCE [LARGE SCALE GENOMIC DNA]</scope>
    <source>
        <strain evidence="4 5">UKR4</strain>
    </source>
</reference>
<dbReference type="Gene3D" id="2.30.300.10">
    <property type="entry name" value="Baseplate protein-like domain - beta roll fold"/>
    <property type="match status" value="1"/>
</dbReference>
<proteinExistence type="predicted"/>
<evidence type="ECO:0008006" key="6">
    <source>
        <dbReference type="Google" id="ProtNLM"/>
    </source>
</evidence>
<dbReference type="InterPro" id="IPR049354">
    <property type="entry name" value="GpP-like_N"/>
</dbReference>
<evidence type="ECO:0000259" key="2">
    <source>
        <dbReference type="Pfam" id="PF21929"/>
    </source>
</evidence>
<evidence type="ECO:0000259" key="3">
    <source>
        <dbReference type="Pfam" id="PF22255"/>
    </source>
</evidence>
<comment type="caution">
    <text evidence="4">The sequence shown here is derived from an EMBL/GenBank/DDBJ whole genome shotgun (WGS) entry which is preliminary data.</text>
</comment>
<dbReference type="Proteomes" id="UP000323909">
    <property type="component" value="Unassembled WGS sequence"/>
</dbReference>
<dbReference type="Pfam" id="PF21929">
    <property type="entry name" value="GpP_4th"/>
    <property type="match status" value="1"/>
</dbReference>
<dbReference type="Pfam" id="PF22255">
    <property type="entry name" value="Gp44-like_2nd"/>
    <property type="match status" value="1"/>
</dbReference>
<dbReference type="Gene3D" id="3.30.1920.10">
    <property type="entry name" value="Baseplate protein-like domains - 2 layer sandwich fold"/>
    <property type="match status" value="1"/>
</dbReference>
<dbReference type="EMBL" id="VWXT01000160">
    <property type="protein sequence ID" value="KAA6180845.1"/>
    <property type="molecule type" value="Genomic_DNA"/>
</dbReference>
<evidence type="ECO:0000259" key="1">
    <source>
        <dbReference type="Pfam" id="PF21683"/>
    </source>
</evidence>
<dbReference type="Gene3D" id="3.55.50.10">
    <property type="entry name" value="Baseplate protein-like domains"/>
    <property type="match status" value="1"/>
</dbReference>
<dbReference type="PIRSF" id="PIRSF004440">
    <property type="entry name" value="GpP"/>
    <property type="match status" value="1"/>
</dbReference>
<organism evidence="4 5">
    <name type="scientific">Pseudomonas veronii</name>
    <dbReference type="NCBI Taxonomy" id="76761"/>
    <lineage>
        <taxon>Bacteria</taxon>
        <taxon>Pseudomonadati</taxon>
        <taxon>Pseudomonadota</taxon>
        <taxon>Gammaproteobacteria</taxon>
        <taxon>Pseudomonadales</taxon>
        <taxon>Pseudomonadaceae</taxon>
        <taxon>Pseudomonas</taxon>
    </lineage>
</organism>
<evidence type="ECO:0000313" key="4">
    <source>
        <dbReference type="EMBL" id="KAA6180845.1"/>
    </source>
</evidence>
<dbReference type="InterPro" id="IPR026276">
    <property type="entry name" value="Baseplate_GpP"/>
</dbReference>